<proteinExistence type="inferred from homology"/>
<comment type="caution">
    <text evidence="5">The sequence shown here is derived from an EMBL/GenBank/DDBJ whole genome shotgun (WGS) entry which is preliminary data.</text>
</comment>
<dbReference type="InterPro" id="IPR020904">
    <property type="entry name" value="Sc_DH/Rdtase_CS"/>
</dbReference>
<dbReference type="Proteomes" id="UP000742631">
    <property type="component" value="Unassembled WGS sequence"/>
</dbReference>
<evidence type="ECO:0000256" key="2">
    <source>
        <dbReference type="ARBA" id="ARBA00023002"/>
    </source>
</evidence>
<evidence type="ECO:0000259" key="4">
    <source>
        <dbReference type="SMART" id="SM00822"/>
    </source>
</evidence>
<dbReference type="Pfam" id="PF00106">
    <property type="entry name" value="adh_short"/>
    <property type="match status" value="1"/>
</dbReference>
<evidence type="ECO:0000313" key="6">
    <source>
        <dbReference type="Proteomes" id="UP000742631"/>
    </source>
</evidence>
<name>A0A921JH32_9HYPH</name>
<reference evidence="5" key="2">
    <citation type="submission" date="2021-09" db="EMBL/GenBank/DDBJ databases">
        <authorList>
            <person name="Gilroy R."/>
        </authorList>
    </citation>
    <scope>NUCLEOTIDE SEQUENCE</scope>
    <source>
        <strain evidence="5">316</strain>
    </source>
</reference>
<dbReference type="InterPro" id="IPR036291">
    <property type="entry name" value="NAD(P)-bd_dom_sf"/>
</dbReference>
<dbReference type="PANTHER" id="PTHR44196:SF1">
    <property type="entry name" value="DEHYDROGENASE_REDUCTASE SDR FAMILY MEMBER 7B"/>
    <property type="match status" value="1"/>
</dbReference>
<dbReference type="InterPro" id="IPR057326">
    <property type="entry name" value="KR_dom"/>
</dbReference>
<sequence>MAGRQGRTVVVTGASAGVGRAVAVEFARRGWNVALIARGEKGLRGAVCAVEQAGGRPLAFAADVADAGAVAQAADETVERFGGIDVWINSAMVTVYAPVHQMTAQEFQRVTDVTYLGQVHGTMAALAHMRPRDAGTIVHIGSALAYRSIPLQSAYCAGKAAVRGFVDSLRTELLHDRSRVRVTTVHLPAVNTPQFDWARSTLPRRPEPVPPIFQPEAIARHVYRAAQDAPRELWIGASAWQAILGNMLSPGLIDRYLGRYGYQDEMTSRAAIRGRADNLDEPVDSDPGAHGRFDARASDRVVAVDPVWLRAGAAVALGALAGAAFAAGGSEQAQRLRRVERASSARGSSNPSP</sequence>
<reference evidence="5" key="1">
    <citation type="journal article" date="2021" name="PeerJ">
        <title>Extensive microbial diversity within the chicken gut microbiome revealed by metagenomics and culture.</title>
        <authorList>
            <person name="Gilroy R."/>
            <person name="Ravi A."/>
            <person name="Getino M."/>
            <person name="Pursley I."/>
            <person name="Horton D.L."/>
            <person name="Alikhan N.F."/>
            <person name="Baker D."/>
            <person name="Gharbi K."/>
            <person name="Hall N."/>
            <person name="Watson M."/>
            <person name="Adriaenssens E.M."/>
            <person name="Foster-Nyarko E."/>
            <person name="Jarju S."/>
            <person name="Secka A."/>
            <person name="Antonio M."/>
            <person name="Oren A."/>
            <person name="Chaudhuri R.R."/>
            <person name="La Ragione R."/>
            <person name="Hildebrand F."/>
            <person name="Pallen M.J."/>
        </authorList>
    </citation>
    <scope>NUCLEOTIDE SEQUENCE</scope>
    <source>
        <strain evidence="5">316</strain>
    </source>
</reference>
<comment type="similarity">
    <text evidence="1 3">Belongs to the short-chain dehydrogenases/reductases (SDR) family.</text>
</comment>
<dbReference type="PRINTS" id="PR00081">
    <property type="entry name" value="GDHRDH"/>
</dbReference>
<keyword evidence="2" id="KW-0560">Oxidoreductase</keyword>
<dbReference type="Gene3D" id="3.40.50.720">
    <property type="entry name" value="NAD(P)-binding Rossmann-like Domain"/>
    <property type="match status" value="1"/>
</dbReference>
<feature type="domain" description="Ketoreductase" evidence="4">
    <location>
        <begin position="7"/>
        <end position="191"/>
    </location>
</feature>
<dbReference type="SUPFAM" id="SSF51735">
    <property type="entry name" value="NAD(P)-binding Rossmann-fold domains"/>
    <property type="match status" value="1"/>
</dbReference>
<protein>
    <submittedName>
        <fullName evidence="5">SDR family oxidoreductase</fullName>
    </submittedName>
</protein>
<evidence type="ECO:0000256" key="1">
    <source>
        <dbReference type="ARBA" id="ARBA00006484"/>
    </source>
</evidence>
<evidence type="ECO:0000256" key="3">
    <source>
        <dbReference type="RuleBase" id="RU000363"/>
    </source>
</evidence>
<dbReference type="PANTHER" id="PTHR44196">
    <property type="entry name" value="DEHYDROGENASE/REDUCTASE SDR FAMILY MEMBER 7B"/>
    <property type="match status" value="1"/>
</dbReference>
<dbReference type="SMART" id="SM00822">
    <property type="entry name" value="PKS_KR"/>
    <property type="match status" value="1"/>
</dbReference>
<dbReference type="NCBIfam" id="NF005495">
    <property type="entry name" value="PRK07109.1"/>
    <property type="match status" value="1"/>
</dbReference>
<dbReference type="EMBL" id="DYYG01000064">
    <property type="protein sequence ID" value="HJE26032.1"/>
    <property type="molecule type" value="Genomic_DNA"/>
</dbReference>
<dbReference type="AlphaFoldDB" id="A0A921JH32"/>
<dbReference type="PROSITE" id="PS00061">
    <property type="entry name" value="ADH_SHORT"/>
    <property type="match status" value="1"/>
</dbReference>
<gene>
    <name evidence="5" type="ORF">K8W01_20485</name>
</gene>
<dbReference type="PRINTS" id="PR00080">
    <property type="entry name" value="SDRFAMILY"/>
</dbReference>
<evidence type="ECO:0000313" key="5">
    <source>
        <dbReference type="EMBL" id="HJE26032.1"/>
    </source>
</evidence>
<organism evidence="5 6">
    <name type="scientific">Methylorubrum populi</name>
    <dbReference type="NCBI Taxonomy" id="223967"/>
    <lineage>
        <taxon>Bacteria</taxon>
        <taxon>Pseudomonadati</taxon>
        <taxon>Pseudomonadota</taxon>
        <taxon>Alphaproteobacteria</taxon>
        <taxon>Hyphomicrobiales</taxon>
        <taxon>Methylobacteriaceae</taxon>
        <taxon>Methylorubrum</taxon>
    </lineage>
</organism>
<accession>A0A921JH32</accession>
<dbReference type="GO" id="GO:0016020">
    <property type="term" value="C:membrane"/>
    <property type="evidence" value="ECO:0007669"/>
    <property type="project" value="TreeGrafter"/>
</dbReference>
<dbReference type="InterPro" id="IPR002347">
    <property type="entry name" value="SDR_fam"/>
</dbReference>
<dbReference type="GO" id="GO:0016491">
    <property type="term" value="F:oxidoreductase activity"/>
    <property type="evidence" value="ECO:0007669"/>
    <property type="project" value="UniProtKB-KW"/>
</dbReference>